<feature type="transmembrane region" description="Helical" evidence="1">
    <location>
        <begin position="55"/>
        <end position="73"/>
    </location>
</feature>
<keyword evidence="1" id="KW-0472">Membrane</keyword>
<name>A0A8D8ZZL7_9HEMI</name>
<organism evidence="2">
    <name type="scientific">Cacopsylla melanoneura</name>
    <dbReference type="NCBI Taxonomy" id="428564"/>
    <lineage>
        <taxon>Eukaryota</taxon>
        <taxon>Metazoa</taxon>
        <taxon>Ecdysozoa</taxon>
        <taxon>Arthropoda</taxon>
        <taxon>Hexapoda</taxon>
        <taxon>Insecta</taxon>
        <taxon>Pterygota</taxon>
        <taxon>Neoptera</taxon>
        <taxon>Paraneoptera</taxon>
        <taxon>Hemiptera</taxon>
        <taxon>Sternorrhyncha</taxon>
        <taxon>Psylloidea</taxon>
        <taxon>Psyllidae</taxon>
        <taxon>Psyllinae</taxon>
        <taxon>Cacopsylla</taxon>
    </lineage>
</organism>
<evidence type="ECO:0000313" key="2">
    <source>
        <dbReference type="EMBL" id="CAG6756085.1"/>
    </source>
</evidence>
<evidence type="ECO:0000256" key="1">
    <source>
        <dbReference type="SAM" id="Phobius"/>
    </source>
</evidence>
<accession>A0A8D8ZZL7</accession>
<keyword evidence="1" id="KW-0812">Transmembrane</keyword>
<dbReference type="AlphaFoldDB" id="A0A8D8ZZL7"/>
<keyword evidence="1" id="KW-1133">Transmembrane helix</keyword>
<protein>
    <submittedName>
        <fullName evidence="2">Uncharacterized protein</fullName>
    </submittedName>
</protein>
<proteinExistence type="predicted"/>
<dbReference type="EMBL" id="HBUF01543787">
    <property type="protein sequence ID" value="CAG6756085.1"/>
    <property type="molecule type" value="Transcribed_RNA"/>
</dbReference>
<sequence length="192" mass="22838">MNHTAGFPVSYSILKKRVNITRLSLSYYVLVIPAKTTKNRQNLARCSFYQKDLNTYMFCLFLFSSLLYSHNFFHLEPFLRAKRAAKSHQRAAFVKICIILFVLYFLIQSLFLINFPHLEPNQNGKKSYVLRKVRPLPPTNRHTKFQVSYCSRDILLQTDRRTHDHWPKPTFFKDLRLNVQKCEKLELDFISN</sequence>
<feature type="transmembrane region" description="Helical" evidence="1">
    <location>
        <begin position="93"/>
        <end position="113"/>
    </location>
</feature>
<reference evidence="2" key="1">
    <citation type="submission" date="2021-05" db="EMBL/GenBank/DDBJ databases">
        <authorList>
            <person name="Alioto T."/>
            <person name="Alioto T."/>
            <person name="Gomez Garrido J."/>
        </authorList>
    </citation>
    <scope>NUCLEOTIDE SEQUENCE</scope>
</reference>